<dbReference type="EMBL" id="JAGTXO010000017">
    <property type="protein sequence ID" value="KAG8463232.1"/>
    <property type="molecule type" value="Genomic_DNA"/>
</dbReference>
<name>A0A8J5XKL2_DIALT</name>
<feature type="region of interest" description="Disordered" evidence="1">
    <location>
        <begin position="429"/>
        <end position="462"/>
    </location>
</feature>
<dbReference type="Proteomes" id="UP000751190">
    <property type="component" value="Unassembled WGS sequence"/>
</dbReference>
<dbReference type="AlphaFoldDB" id="A0A8J5XKL2"/>
<protein>
    <submittedName>
        <fullName evidence="2">Uncharacterized protein</fullName>
    </submittedName>
</protein>
<reference evidence="2" key="1">
    <citation type="submission" date="2021-05" db="EMBL/GenBank/DDBJ databases">
        <title>The genome of the haptophyte Pavlova lutheri (Diacronema luteri, Pavlovales) - a model for lipid biosynthesis in eukaryotic algae.</title>
        <authorList>
            <person name="Hulatt C.J."/>
            <person name="Posewitz M.C."/>
        </authorList>
    </citation>
    <scope>NUCLEOTIDE SEQUENCE</scope>
    <source>
        <strain evidence="2">NIVA-4/92</strain>
    </source>
</reference>
<feature type="region of interest" description="Disordered" evidence="1">
    <location>
        <begin position="512"/>
        <end position="559"/>
    </location>
</feature>
<evidence type="ECO:0000256" key="1">
    <source>
        <dbReference type="SAM" id="MobiDB-lite"/>
    </source>
</evidence>
<organism evidence="2 3">
    <name type="scientific">Diacronema lutheri</name>
    <name type="common">Unicellular marine alga</name>
    <name type="synonym">Monochrysis lutheri</name>
    <dbReference type="NCBI Taxonomy" id="2081491"/>
    <lineage>
        <taxon>Eukaryota</taxon>
        <taxon>Haptista</taxon>
        <taxon>Haptophyta</taxon>
        <taxon>Pavlovophyceae</taxon>
        <taxon>Pavlovales</taxon>
        <taxon>Pavlovaceae</taxon>
        <taxon>Diacronema</taxon>
    </lineage>
</organism>
<sequence>MAFEFAPFSEHALARMFTAKHALRDPMHVRDIERAWPASSAPFARTASLALFTADIDGAAPRARTRERDGGVGAAGMSRSLSTSDIDGAAPRALFRSSGRNPVAPVYALPTTRARWGPAEWRGVHVPALAARGAPLARGQVRETLYQVDRPRVLYKTAAPRTPPSPVEGACAHWRARTADARRVGPPRDPLYVADISADRRARGWRNPGAGGGGGEGAFAPERGAARDPLDPVYTYDMGPGGTGPISTAAHLQPFSRARLMRTDGRGARPPPAAIEGASADALSARRRATRTRRGILDVDDVEGTRTGSRGDGFVLYRRPDYDEHTGRRRVAYNAPGEPAPPTKTTNKVDDIEGTNPGSAMGGPRIYRPSQLDHASRTEAIIARNGVRPDALEPTPARSATVELTMRALAARRALSAHADAVAAADAAGAREARAHAEDPTAQPPTRAGVDTSAPGDSDAMAVTGVTGVTGVTAAVTGKPTVPTADVHVVAADENNGGRAVPLAVRSEVPAPDALDGAPFEAGADSEAQPAPVSRAPAAPSLKLGGEQAPNFQRGAEQPRPVYDVTLAASRASAAARQTEVDAVRALS</sequence>
<feature type="compositionally biased region" description="Low complexity" evidence="1">
    <location>
        <begin position="528"/>
        <end position="540"/>
    </location>
</feature>
<evidence type="ECO:0000313" key="2">
    <source>
        <dbReference type="EMBL" id="KAG8463232.1"/>
    </source>
</evidence>
<feature type="region of interest" description="Disordered" evidence="1">
    <location>
        <begin position="332"/>
        <end position="369"/>
    </location>
</feature>
<gene>
    <name evidence="2" type="ORF">KFE25_011229</name>
</gene>
<feature type="compositionally biased region" description="Basic and acidic residues" evidence="1">
    <location>
        <begin position="429"/>
        <end position="439"/>
    </location>
</feature>
<dbReference type="OrthoDB" id="10600060at2759"/>
<keyword evidence="3" id="KW-1185">Reference proteome</keyword>
<accession>A0A8J5XKL2</accession>
<evidence type="ECO:0000313" key="3">
    <source>
        <dbReference type="Proteomes" id="UP000751190"/>
    </source>
</evidence>
<comment type="caution">
    <text evidence="2">The sequence shown here is derived from an EMBL/GenBank/DDBJ whole genome shotgun (WGS) entry which is preliminary data.</text>
</comment>
<proteinExistence type="predicted"/>